<organism evidence="2 3">
    <name type="scientific">Armillaria luteobubalina</name>
    <dbReference type="NCBI Taxonomy" id="153913"/>
    <lineage>
        <taxon>Eukaryota</taxon>
        <taxon>Fungi</taxon>
        <taxon>Dikarya</taxon>
        <taxon>Basidiomycota</taxon>
        <taxon>Agaricomycotina</taxon>
        <taxon>Agaricomycetes</taxon>
        <taxon>Agaricomycetidae</taxon>
        <taxon>Agaricales</taxon>
        <taxon>Marasmiineae</taxon>
        <taxon>Physalacriaceae</taxon>
        <taxon>Armillaria</taxon>
    </lineage>
</organism>
<feature type="non-terminal residue" evidence="2">
    <location>
        <position position="1"/>
    </location>
</feature>
<dbReference type="Proteomes" id="UP001175228">
    <property type="component" value="Unassembled WGS sequence"/>
</dbReference>
<feature type="domain" description="DUF4470" evidence="1">
    <location>
        <begin position="1"/>
        <end position="60"/>
    </location>
</feature>
<dbReference type="AlphaFoldDB" id="A0AA39QGY2"/>
<accession>A0AA39QGY2</accession>
<protein>
    <recommendedName>
        <fullName evidence="1">DUF4470 domain-containing protein</fullName>
    </recommendedName>
</protein>
<feature type="non-terminal residue" evidence="2">
    <location>
        <position position="188"/>
    </location>
</feature>
<evidence type="ECO:0000259" key="1">
    <source>
        <dbReference type="Pfam" id="PF14737"/>
    </source>
</evidence>
<gene>
    <name evidence="2" type="ORF">EDD18DRAFT_1030563</name>
</gene>
<comment type="caution">
    <text evidence="2">The sequence shown here is derived from an EMBL/GenBank/DDBJ whole genome shotgun (WGS) entry which is preliminary data.</text>
</comment>
<evidence type="ECO:0000313" key="2">
    <source>
        <dbReference type="EMBL" id="KAK0501875.1"/>
    </source>
</evidence>
<proteinExistence type="predicted"/>
<sequence length="188" mass="21168">NVVRTINELPKDYSGSIKIILNDHNPMVICHNLMILSILSIIPDIEEGAEHALHLWYSVFQPMSYQTCILPHICESDALTKLSEMPAHLTPLTTLCTNLSSNTVNIFLSQLSSPLDPTLAHTSLNNIMNTPERANYCNLYYETISPSHRVAFERWQSFGLILPFGANNTHIAIPNKWLFLGGHLMLND</sequence>
<dbReference type="EMBL" id="JAUEPU010000006">
    <property type="protein sequence ID" value="KAK0501875.1"/>
    <property type="molecule type" value="Genomic_DNA"/>
</dbReference>
<keyword evidence="3" id="KW-1185">Reference proteome</keyword>
<dbReference type="InterPro" id="IPR027974">
    <property type="entry name" value="DUF4470"/>
</dbReference>
<evidence type="ECO:0000313" key="3">
    <source>
        <dbReference type="Proteomes" id="UP001175228"/>
    </source>
</evidence>
<name>A0AA39QGY2_9AGAR</name>
<dbReference type="Pfam" id="PF14737">
    <property type="entry name" value="DUF4470"/>
    <property type="match status" value="1"/>
</dbReference>
<reference evidence="2" key="1">
    <citation type="submission" date="2023-06" db="EMBL/GenBank/DDBJ databases">
        <authorList>
            <consortium name="Lawrence Berkeley National Laboratory"/>
            <person name="Ahrendt S."/>
            <person name="Sahu N."/>
            <person name="Indic B."/>
            <person name="Wong-Bajracharya J."/>
            <person name="Merenyi Z."/>
            <person name="Ke H.-M."/>
            <person name="Monk M."/>
            <person name="Kocsube S."/>
            <person name="Drula E."/>
            <person name="Lipzen A."/>
            <person name="Balint B."/>
            <person name="Henrissat B."/>
            <person name="Andreopoulos B."/>
            <person name="Martin F.M."/>
            <person name="Harder C.B."/>
            <person name="Rigling D."/>
            <person name="Ford K.L."/>
            <person name="Foster G.D."/>
            <person name="Pangilinan J."/>
            <person name="Papanicolaou A."/>
            <person name="Barry K."/>
            <person name="LaButti K."/>
            <person name="Viragh M."/>
            <person name="Koriabine M."/>
            <person name="Yan M."/>
            <person name="Riley R."/>
            <person name="Champramary S."/>
            <person name="Plett K.L."/>
            <person name="Tsai I.J."/>
            <person name="Slot J."/>
            <person name="Sipos G."/>
            <person name="Plett J."/>
            <person name="Nagy L.G."/>
            <person name="Grigoriev I.V."/>
        </authorList>
    </citation>
    <scope>NUCLEOTIDE SEQUENCE</scope>
    <source>
        <strain evidence="2">HWK02</strain>
    </source>
</reference>